<feature type="region of interest" description="Disordered" evidence="1">
    <location>
        <begin position="1"/>
        <end position="111"/>
    </location>
</feature>
<name>A0A2T0VBB6_9MICO</name>
<dbReference type="EMBL" id="PVTL01000006">
    <property type="protein sequence ID" value="PRY67485.1"/>
    <property type="molecule type" value="Genomic_DNA"/>
</dbReference>
<feature type="transmembrane region" description="Helical" evidence="2">
    <location>
        <begin position="282"/>
        <end position="302"/>
    </location>
</feature>
<feature type="compositionally biased region" description="Basic and acidic residues" evidence="1">
    <location>
        <begin position="1"/>
        <end position="19"/>
    </location>
</feature>
<feature type="region of interest" description="Disordered" evidence="1">
    <location>
        <begin position="181"/>
        <end position="207"/>
    </location>
</feature>
<evidence type="ECO:0000313" key="4">
    <source>
        <dbReference type="Proteomes" id="UP000237983"/>
    </source>
</evidence>
<keyword evidence="2" id="KW-0812">Transmembrane</keyword>
<dbReference type="AlphaFoldDB" id="A0A2T0VBB6"/>
<organism evidence="3 4">
    <name type="scientific">Glaciihabitans tibetensis</name>
    <dbReference type="NCBI Taxonomy" id="1266600"/>
    <lineage>
        <taxon>Bacteria</taxon>
        <taxon>Bacillati</taxon>
        <taxon>Actinomycetota</taxon>
        <taxon>Actinomycetes</taxon>
        <taxon>Micrococcales</taxon>
        <taxon>Microbacteriaceae</taxon>
        <taxon>Glaciihabitans</taxon>
    </lineage>
</organism>
<evidence type="ECO:0000313" key="3">
    <source>
        <dbReference type="EMBL" id="PRY67485.1"/>
    </source>
</evidence>
<dbReference type="Proteomes" id="UP000237983">
    <property type="component" value="Unassembled WGS sequence"/>
</dbReference>
<comment type="caution">
    <text evidence="3">The sequence shown here is derived from an EMBL/GenBank/DDBJ whole genome shotgun (WGS) entry which is preliminary data.</text>
</comment>
<evidence type="ECO:0000256" key="1">
    <source>
        <dbReference type="SAM" id="MobiDB-lite"/>
    </source>
</evidence>
<keyword evidence="2" id="KW-1133">Transmembrane helix</keyword>
<keyword evidence="4" id="KW-1185">Reference proteome</keyword>
<proteinExistence type="predicted"/>
<evidence type="ECO:0000256" key="2">
    <source>
        <dbReference type="SAM" id="Phobius"/>
    </source>
</evidence>
<keyword evidence="2" id="KW-0472">Membrane</keyword>
<gene>
    <name evidence="3" type="ORF">B0I08_10692</name>
</gene>
<sequence length="306" mass="30588">MADDSSTRSRPHFDPRFDPEFQPGFEVGSDVGSAVRPQAGSAVRSPDTSQFDAQVGLETGLSSDSEHLAAAVSSPAQSAKPASDVTSPAAGPGARSEGVRDAGQLREVPNAELQQSGAIARAAATARGAAVTGGAVSGAAVGSVASGRGAVNRVASGPAAVNGIAVDAPVSPSVVVVGAADGAGRDDNGRAGGGPEAKGDAPDTSRIPYDANAVGARQGDDYFAPPPWRNPYLVALAGAGVGLVGAGAWLFLRAYSAFNEGVAIQTQGDFAAMQVTMYSGPLVVLLGLGTLLGVLFVVAVRWRPRQ</sequence>
<accession>A0A2T0VBB6</accession>
<feature type="transmembrane region" description="Helical" evidence="2">
    <location>
        <begin position="232"/>
        <end position="252"/>
    </location>
</feature>
<protein>
    <submittedName>
        <fullName evidence="3">Uncharacterized protein</fullName>
    </submittedName>
</protein>
<reference evidence="3 4" key="1">
    <citation type="submission" date="2018-03" db="EMBL/GenBank/DDBJ databases">
        <title>Genomic Encyclopedia of Type Strains, Phase III (KMG-III): the genomes of soil and plant-associated and newly described type strains.</title>
        <authorList>
            <person name="Whitman W."/>
        </authorList>
    </citation>
    <scope>NUCLEOTIDE SEQUENCE [LARGE SCALE GENOMIC DNA]</scope>
    <source>
        <strain evidence="3 4">CGMCC 1.12484</strain>
    </source>
</reference>